<evidence type="ECO:0000256" key="3">
    <source>
        <dbReference type="ARBA" id="ARBA00023136"/>
    </source>
</evidence>
<feature type="transmembrane region" description="Helical" evidence="4">
    <location>
        <begin position="81"/>
        <end position="99"/>
    </location>
</feature>
<dbReference type="GO" id="GO:0022857">
    <property type="term" value="F:transmembrane transporter activity"/>
    <property type="evidence" value="ECO:0007669"/>
    <property type="project" value="InterPro"/>
</dbReference>
<dbReference type="PANTHER" id="PTHR23518:SF2">
    <property type="entry name" value="MAJOR FACILITATOR SUPERFAMILY TRANSPORTER"/>
    <property type="match status" value="1"/>
</dbReference>
<organism evidence="5 6">
    <name type="scientific">Cohaesibacter gelatinilyticus</name>
    <dbReference type="NCBI Taxonomy" id="372072"/>
    <lineage>
        <taxon>Bacteria</taxon>
        <taxon>Pseudomonadati</taxon>
        <taxon>Pseudomonadota</taxon>
        <taxon>Alphaproteobacteria</taxon>
        <taxon>Hyphomicrobiales</taxon>
        <taxon>Cohaesibacteraceae</taxon>
    </lineage>
</organism>
<evidence type="ECO:0000313" key="5">
    <source>
        <dbReference type="EMBL" id="SNZ08895.1"/>
    </source>
</evidence>
<dbReference type="Proteomes" id="UP000219439">
    <property type="component" value="Unassembled WGS sequence"/>
</dbReference>
<gene>
    <name evidence="5" type="ORF">SAMN06265368_1863</name>
</gene>
<reference evidence="5 6" key="1">
    <citation type="submission" date="2017-09" db="EMBL/GenBank/DDBJ databases">
        <authorList>
            <person name="Ehlers B."/>
            <person name="Leendertz F.H."/>
        </authorList>
    </citation>
    <scope>NUCLEOTIDE SEQUENCE [LARGE SCALE GENOMIC DNA]</scope>
    <source>
        <strain evidence="5 6">DSM 18289</strain>
    </source>
</reference>
<feature type="transmembrane region" description="Helical" evidence="4">
    <location>
        <begin position="16"/>
        <end position="37"/>
    </location>
</feature>
<feature type="transmembrane region" description="Helical" evidence="4">
    <location>
        <begin position="143"/>
        <end position="165"/>
    </location>
</feature>
<name>A0A285NHH8_9HYPH</name>
<feature type="transmembrane region" description="Helical" evidence="4">
    <location>
        <begin position="333"/>
        <end position="356"/>
    </location>
</feature>
<dbReference type="Pfam" id="PF07690">
    <property type="entry name" value="MFS_1"/>
    <property type="match status" value="1"/>
</dbReference>
<dbReference type="Gene3D" id="1.20.1250.20">
    <property type="entry name" value="MFS general substrate transporter like domains"/>
    <property type="match status" value="2"/>
</dbReference>
<dbReference type="InterPro" id="IPR036259">
    <property type="entry name" value="MFS_trans_sf"/>
</dbReference>
<evidence type="ECO:0000256" key="4">
    <source>
        <dbReference type="SAM" id="Phobius"/>
    </source>
</evidence>
<feature type="transmembrane region" description="Helical" evidence="4">
    <location>
        <begin position="57"/>
        <end position="76"/>
    </location>
</feature>
<evidence type="ECO:0000313" key="6">
    <source>
        <dbReference type="Proteomes" id="UP000219439"/>
    </source>
</evidence>
<dbReference type="AlphaFoldDB" id="A0A285NHH8"/>
<feature type="transmembrane region" description="Helical" evidence="4">
    <location>
        <begin position="211"/>
        <end position="234"/>
    </location>
</feature>
<feature type="transmembrane region" description="Helical" evidence="4">
    <location>
        <begin position="246"/>
        <end position="265"/>
    </location>
</feature>
<feature type="transmembrane region" description="Helical" evidence="4">
    <location>
        <begin position="171"/>
        <end position="191"/>
    </location>
</feature>
<keyword evidence="3 4" id="KW-0472">Membrane</keyword>
<protein>
    <submittedName>
        <fullName evidence="5">Predicted arabinose efflux permease, MFS family</fullName>
    </submittedName>
</protein>
<evidence type="ECO:0000256" key="1">
    <source>
        <dbReference type="ARBA" id="ARBA00022692"/>
    </source>
</evidence>
<feature type="transmembrane region" description="Helical" evidence="4">
    <location>
        <begin position="362"/>
        <end position="381"/>
    </location>
</feature>
<keyword evidence="1 4" id="KW-0812">Transmembrane</keyword>
<evidence type="ECO:0000256" key="2">
    <source>
        <dbReference type="ARBA" id="ARBA00022989"/>
    </source>
</evidence>
<sequence length="402" mass="44577">MHATAPAGTSSWKTPLLMLMLMSATMQLSFASWWTLLNNFAVNEIGFTGKEIGIQQSIREIPGFLAFTAIFVLLILKEQTFALLALLALGIGVGITGYFPTAWGLYFTTIVMSIGFHYYETANQSLSLQWFPKDQAPAMMGKVMSVAAMAQIAAYGIIFITWKTLHLSFETVFAIAGGITIVMVIFLWLTFPQFQTTVPQNKKLILRKRYWLYYALTFMGGARRQIFTVFAGFMMVEKFGYHVHEISALFLINCVFNMLFAPKIGQYIGRFGERKMLTIEYIGLIGVFVAYAFVSSPWVAATLYVIDHAFFAMSIAMKTYFQKIADPADIAPTAGVAFTINHIAAVVIPAAFGLIWLVSPAAVFLIGAGMATISLIFARLVPTDPEEGREWIGKITRPAPAE</sequence>
<dbReference type="PANTHER" id="PTHR23518">
    <property type="entry name" value="C-METHYLTRANSFERASE"/>
    <property type="match status" value="1"/>
</dbReference>
<dbReference type="EMBL" id="OBEL01000001">
    <property type="protein sequence ID" value="SNZ08895.1"/>
    <property type="molecule type" value="Genomic_DNA"/>
</dbReference>
<feature type="transmembrane region" description="Helical" evidence="4">
    <location>
        <begin position="277"/>
        <end position="294"/>
    </location>
</feature>
<dbReference type="SUPFAM" id="SSF103473">
    <property type="entry name" value="MFS general substrate transporter"/>
    <property type="match status" value="1"/>
</dbReference>
<dbReference type="InterPro" id="IPR011701">
    <property type="entry name" value="MFS"/>
</dbReference>
<keyword evidence="2 4" id="KW-1133">Transmembrane helix</keyword>
<proteinExistence type="predicted"/>
<accession>A0A285NHH8</accession>
<keyword evidence="6" id="KW-1185">Reference proteome</keyword>